<sequence length="174" mass="18613">MKLAEALALRADTQKRIAQLRARVAANAQFQEGDTPAEDAGALLAEAELAIGELEALVRSINATNSAIQLDIAPKSPAGGRRRQQTAGQAATPVTMTDALARRDSLRLRHAVLSEAADAAQGSSGFRQLRSELRQVSALAVPELRTKADALARELRELDAQIQQANWLNDLVEG</sequence>
<dbReference type="CDD" id="cd12208">
    <property type="entry name" value="DIP1984-like"/>
    <property type="match status" value="1"/>
</dbReference>
<accession>A0ABW3TMP4</accession>
<comment type="caution">
    <text evidence="2">The sequence shown here is derived from an EMBL/GenBank/DDBJ whole genome shotgun (WGS) entry which is preliminary data.</text>
</comment>
<protein>
    <submittedName>
        <fullName evidence="2">DIP1984 family protein</fullName>
    </submittedName>
</protein>
<organism evidence="2 3">
    <name type="scientific">Leucobacter albus</name>
    <dbReference type="NCBI Taxonomy" id="272210"/>
    <lineage>
        <taxon>Bacteria</taxon>
        <taxon>Bacillati</taxon>
        <taxon>Actinomycetota</taxon>
        <taxon>Actinomycetes</taxon>
        <taxon>Micrococcales</taxon>
        <taxon>Microbacteriaceae</taxon>
        <taxon>Leucobacter</taxon>
    </lineage>
</organism>
<keyword evidence="3" id="KW-1185">Reference proteome</keyword>
<gene>
    <name evidence="2" type="ORF">ACFQ3U_03225</name>
</gene>
<proteinExistence type="predicted"/>
<dbReference type="InterPro" id="IPR047741">
    <property type="entry name" value="DIP1984-like"/>
</dbReference>
<dbReference type="NCBIfam" id="NF038048">
    <property type="entry name" value="DIP1984_fam"/>
    <property type="match status" value="1"/>
</dbReference>
<dbReference type="Pfam" id="PF20935">
    <property type="entry name" value="DUF6847"/>
    <property type="match status" value="1"/>
</dbReference>
<evidence type="ECO:0000313" key="3">
    <source>
        <dbReference type="Proteomes" id="UP001597181"/>
    </source>
</evidence>
<feature type="coiled-coil region" evidence="1">
    <location>
        <begin position="141"/>
        <end position="168"/>
    </location>
</feature>
<reference evidence="3" key="1">
    <citation type="journal article" date="2019" name="Int. J. Syst. Evol. Microbiol.">
        <title>The Global Catalogue of Microorganisms (GCM) 10K type strain sequencing project: providing services to taxonomists for standard genome sequencing and annotation.</title>
        <authorList>
            <consortium name="The Broad Institute Genomics Platform"/>
            <consortium name="The Broad Institute Genome Sequencing Center for Infectious Disease"/>
            <person name="Wu L."/>
            <person name="Ma J."/>
        </authorList>
    </citation>
    <scope>NUCLEOTIDE SEQUENCE [LARGE SCALE GENOMIC DNA]</scope>
    <source>
        <strain evidence="3">CCUG 50213</strain>
    </source>
</reference>
<dbReference type="Proteomes" id="UP001597181">
    <property type="component" value="Unassembled WGS sequence"/>
</dbReference>
<evidence type="ECO:0000313" key="2">
    <source>
        <dbReference type="EMBL" id="MFD1200899.1"/>
    </source>
</evidence>
<dbReference type="RefSeq" id="WP_343959535.1">
    <property type="nucleotide sequence ID" value="NZ_BAAAKZ010000003.1"/>
</dbReference>
<dbReference type="Gene3D" id="6.10.320.10">
    <property type="match status" value="1"/>
</dbReference>
<dbReference type="EMBL" id="JBHTLY010000001">
    <property type="protein sequence ID" value="MFD1200899.1"/>
    <property type="molecule type" value="Genomic_DNA"/>
</dbReference>
<name>A0ABW3TMP4_9MICO</name>
<keyword evidence="1" id="KW-0175">Coiled coil</keyword>
<evidence type="ECO:0000256" key="1">
    <source>
        <dbReference type="SAM" id="Coils"/>
    </source>
</evidence>
<feature type="coiled-coil region" evidence="1">
    <location>
        <begin position="3"/>
        <end position="64"/>
    </location>
</feature>